<dbReference type="PANTHER" id="PTHR31395:SF23">
    <property type="entry name" value="GEO05642P1"/>
    <property type="match status" value="1"/>
</dbReference>
<comment type="subcellular location">
    <subcellularLocation>
        <location evidence="1">Membrane</location>
    </subcellularLocation>
</comment>
<evidence type="ECO:0000256" key="6">
    <source>
        <dbReference type="SAM" id="Phobius"/>
    </source>
</evidence>
<feature type="signal peptide" evidence="7">
    <location>
        <begin position="1"/>
        <end position="20"/>
    </location>
</feature>
<dbReference type="EMBL" id="CAWUFR010000025">
    <property type="protein sequence ID" value="CAK6956583.1"/>
    <property type="molecule type" value="Genomic_DNA"/>
</dbReference>
<reference evidence="8 9" key="1">
    <citation type="submission" date="2024-01" db="EMBL/GenBank/DDBJ databases">
        <authorList>
            <person name="Alioto T."/>
            <person name="Alioto T."/>
            <person name="Gomez Garrido J."/>
        </authorList>
    </citation>
    <scope>NUCLEOTIDE SEQUENCE [LARGE SCALE GENOMIC DNA]</scope>
</reference>
<feature type="transmembrane region" description="Helical" evidence="6">
    <location>
        <begin position="310"/>
        <end position="331"/>
    </location>
</feature>
<accession>A0AAV1NBU6</accession>
<evidence type="ECO:0000256" key="5">
    <source>
        <dbReference type="SAM" id="MobiDB-lite"/>
    </source>
</evidence>
<evidence type="ECO:0000256" key="3">
    <source>
        <dbReference type="ARBA" id="ARBA00022989"/>
    </source>
</evidence>
<feature type="compositionally biased region" description="Polar residues" evidence="5">
    <location>
        <begin position="426"/>
        <end position="437"/>
    </location>
</feature>
<sequence>MLLTIFALSILLHCFGFGYSDVEHEATCYGSNLRLPSDYTPRLFKGQMYFTPSTGGPRRLLMENGQVKDPRLKDSVFSLTLRDVTERDEGTYSVSYDNDRLYNILSVNILDCAEEVERSYKSMYSGHIPREAELLEFIPILRKDQPMVLWNRTDPQTHKGGRVLVQHRGWEITKLTQADNGFYNVRKKDNTLISRIKLTVTEYNRYYDGYDMKENGQLLRILYPDGFTPWDITFSPKGTKTRVTLMEAGYLYEDLFSETVNFDGRIEKVHNGLEINLVESTDSGVFEFRDQEGNLALVVHLDIEDEYAPVYVYVAIIAGIVLVIVCCCCCCKKCCCKKSSAKRGSTPQTAAAPAVHYHGTNQPAGPSYSAAPLAPAYSYQPFNTLGNQEPTASPGPPVYNPVDIHVSPTQPEVSVPGGQGAAPAQSIGSDFLSSDSGPTFELKGTTFPSAPPLSSDSAYCDVYTSDKLNFL</sequence>
<evidence type="ECO:0000256" key="7">
    <source>
        <dbReference type="SAM" id="SignalP"/>
    </source>
</evidence>
<gene>
    <name evidence="8" type="ORF">FSCOSCO3_A012658</name>
</gene>
<dbReference type="InterPro" id="IPR026910">
    <property type="entry name" value="Shisa"/>
</dbReference>
<proteinExistence type="predicted"/>
<dbReference type="PANTHER" id="PTHR31395">
    <property type="entry name" value="SHISA"/>
    <property type="match status" value="1"/>
</dbReference>
<evidence type="ECO:0000313" key="9">
    <source>
        <dbReference type="Proteomes" id="UP001314229"/>
    </source>
</evidence>
<evidence type="ECO:0000313" key="8">
    <source>
        <dbReference type="EMBL" id="CAK6956583.1"/>
    </source>
</evidence>
<evidence type="ECO:0000256" key="2">
    <source>
        <dbReference type="ARBA" id="ARBA00022692"/>
    </source>
</evidence>
<evidence type="ECO:0000256" key="1">
    <source>
        <dbReference type="ARBA" id="ARBA00004370"/>
    </source>
</evidence>
<protein>
    <submittedName>
        <fullName evidence="8">Uncharacterized protein LOC128363195 isoform X1</fullName>
    </submittedName>
</protein>
<dbReference type="GO" id="GO:0016020">
    <property type="term" value="C:membrane"/>
    <property type="evidence" value="ECO:0007669"/>
    <property type="project" value="UniProtKB-SubCell"/>
</dbReference>
<keyword evidence="2 6" id="KW-0812">Transmembrane</keyword>
<comment type="caution">
    <text evidence="8">The sequence shown here is derived from an EMBL/GenBank/DDBJ whole genome shotgun (WGS) entry which is preliminary data.</text>
</comment>
<keyword evidence="3 6" id="KW-1133">Transmembrane helix</keyword>
<name>A0AAV1NBU6_SCOSC</name>
<feature type="region of interest" description="Disordered" evidence="5">
    <location>
        <begin position="385"/>
        <end position="454"/>
    </location>
</feature>
<keyword evidence="9" id="KW-1185">Reference proteome</keyword>
<keyword evidence="7" id="KW-0732">Signal</keyword>
<dbReference type="AlphaFoldDB" id="A0AAV1NBU6"/>
<keyword evidence="4 6" id="KW-0472">Membrane</keyword>
<feature type="chain" id="PRO_5043965293" evidence="7">
    <location>
        <begin position="21"/>
        <end position="471"/>
    </location>
</feature>
<organism evidence="8 9">
    <name type="scientific">Scomber scombrus</name>
    <name type="common">Atlantic mackerel</name>
    <name type="synonym">Scomber vernalis</name>
    <dbReference type="NCBI Taxonomy" id="13677"/>
    <lineage>
        <taxon>Eukaryota</taxon>
        <taxon>Metazoa</taxon>
        <taxon>Chordata</taxon>
        <taxon>Craniata</taxon>
        <taxon>Vertebrata</taxon>
        <taxon>Euteleostomi</taxon>
        <taxon>Actinopterygii</taxon>
        <taxon>Neopterygii</taxon>
        <taxon>Teleostei</taxon>
        <taxon>Neoteleostei</taxon>
        <taxon>Acanthomorphata</taxon>
        <taxon>Pelagiaria</taxon>
        <taxon>Scombriformes</taxon>
        <taxon>Scombridae</taxon>
        <taxon>Scomber</taxon>
    </lineage>
</organism>
<evidence type="ECO:0000256" key="4">
    <source>
        <dbReference type="ARBA" id="ARBA00023136"/>
    </source>
</evidence>
<dbReference type="Proteomes" id="UP001314229">
    <property type="component" value="Unassembled WGS sequence"/>
</dbReference>